<feature type="domain" description="Replication factor A C-terminal" evidence="13">
    <location>
        <begin position="452"/>
        <end position="595"/>
    </location>
</feature>
<dbReference type="FunFam" id="2.40.50.140:FF:000041">
    <property type="entry name" value="Replication protein A subunit"/>
    <property type="match status" value="1"/>
</dbReference>
<dbReference type="EMBL" id="LUGG01000018">
    <property type="protein sequence ID" value="OBZ69131.1"/>
    <property type="molecule type" value="Genomic_DNA"/>
</dbReference>
<dbReference type="InterPro" id="IPR031657">
    <property type="entry name" value="REPA_OB_2"/>
</dbReference>
<evidence type="ECO:0000256" key="10">
    <source>
        <dbReference type="SAM" id="MobiDB-lite"/>
    </source>
</evidence>
<dbReference type="GO" id="GO:0000781">
    <property type="term" value="C:chromosome, telomeric region"/>
    <property type="evidence" value="ECO:0007669"/>
    <property type="project" value="UniProtKB-ARBA"/>
</dbReference>
<keyword evidence="3 9" id="KW-0235">DNA replication</keyword>
<dbReference type="STRING" id="5627.A0A1C7LWM5"/>
<evidence type="ECO:0000256" key="9">
    <source>
        <dbReference type="RuleBase" id="RU364130"/>
    </source>
</evidence>
<evidence type="ECO:0000313" key="16">
    <source>
        <dbReference type="Proteomes" id="UP000092993"/>
    </source>
</evidence>
<dbReference type="Pfam" id="PF16900">
    <property type="entry name" value="REPA_OB_2"/>
    <property type="match status" value="1"/>
</dbReference>
<dbReference type="AlphaFoldDB" id="A0A1C7LWM5"/>
<comment type="subcellular location">
    <subcellularLocation>
        <location evidence="1 9">Nucleus</location>
    </subcellularLocation>
</comment>
<evidence type="ECO:0000313" key="15">
    <source>
        <dbReference type="EMBL" id="OBZ69131.1"/>
    </source>
</evidence>
<feature type="compositionally biased region" description="Low complexity" evidence="10">
    <location>
        <begin position="130"/>
        <end position="162"/>
    </location>
</feature>
<dbReference type="InterPro" id="IPR013955">
    <property type="entry name" value="Rep_factor-A_C"/>
</dbReference>
<dbReference type="InterPro" id="IPR007199">
    <property type="entry name" value="Rep_factor-A_N"/>
</dbReference>
<evidence type="ECO:0000256" key="1">
    <source>
        <dbReference type="ARBA" id="ARBA00004123"/>
    </source>
</evidence>
<keyword evidence="4 9" id="KW-0479">Metal-binding</keyword>
<evidence type="ECO:0000256" key="7">
    <source>
        <dbReference type="ARBA" id="ARBA00023125"/>
    </source>
</evidence>
<evidence type="ECO:0000256" key="3">
    <source>
        <dbReference type="ARBA" id="ARBA00022705"/>
    </source>
</evidence>
<evidence type="ECO:0000256" key="8">
    <source>
        <dbReference type="ARBA" id="ARBA00023242"/>
    </source>
</evidence>
<reference evidence="15 16" key="1">
    <citation type="submission" date="2016-03" db="EMBL/GenBank/DDBJ databases">
        <title>Whole genome sequencing of Grifola frondosa 9006-11.</title>
        <authorList>
            <person name="Min B."/>
            <person name="Park H."/>
            <person name="Kim J.-G."/>
            <person name="Cho H."/>
            <person name="Oh Y.-L."/>
            <person name="Kong W.-S."/>
            <person name="Choi I.-G."/>
        </authorList>
    </citation>
    <scope>NUCLEOTIDE SEQUENCE [LARGE SCALE GENOMIC DNA]</scope>
    <source>
        <strain evidence="15 16">9006-11</strain>
    </source>
</reference>
<dbReference type="FunFam" id="2.40.50.140:FF:000090">
    <property type="entry name" value="Replication protein A subunit"/>
    <property type="match status" value="1"/>
</dbReference>
<keyword evidence="6 9" id="KW-0862">Zinc</keyword>
<evidence type="ECO:0000259" key="11">
    <source>
        <dbReference type="Pfam" id="PF01336"/>
    </source>
</evidence>
<dbReference type="GO" id="GO:0006260">
    <property type="term" value="P:DNA replication"/>
    <property type="evidence" value="ECO:0007669"/>
    <property type="project" value="UniProtKB-KW"/>
</dbReference>
<name>A0A1C7LWM5_GRIFR</name>
<organism evidence="15 16">
    <name type="scientific">Grifola frondosa</name>
    <name type="common">Maitake</name>
    <name type="synonym">Polyporus frondosus</name>
    <dbReference type="NCBI Taxonomy" id="5627"/>
    <lineage>
        <taxon>Eukaryota</taxon>
        <taxon>Fungi</taxon>
        <taxon>Dikarya</taxon>
        <taxon>Basidiomycota</taxon>
        <taxon>Agaricomycotina</taxon>
        <taxon>Agaricomycetes</taxon>
        <taxon>Polyporales</taxon>
        <taxon>Grifolaceae</taxon>
        <taxon>Grifola</taxon>
    </lineage>
</organism>
<dbReference type="PANTHER" id="PTHR47165">
    <property type="entry name" value="OS03G0429900 PROTEIN"/>
    <property type="match status" value="1"/>
</dbReference>
<evidence type="ECO:0000256" key="5">
    <source>
        <dbReference type="ARBA" id="ARBA00022771"/>
    </source>
</evidence>
<dbReference type="GO" id="GO:0006281">
    <property type="term" value="P:DNA repair"/>
    <property type="evidence" value="ECO:0007669"/>
    <property type="project" value="InterPro"/>
</dbReference>
<dbReference type="InterPro" id="IPR047192">
    <property type="entry name" value="Euk_RPA1_DBD_C"/>
</dbReference>
<dbReference type="OrthoDB" id="1751331at2759"/>
<dbReference type="PANTHER" id="PTHR47165:SF4">
    <property type="entry name" value="OS03G0429900 PROTEIN"/>
    <property type="match status" value="1"/>
</dbReference>
<dbReference type="Pfam" id="PF01336">
    <property type="entry name" value="tRNA_anti-codon"/>
    <property type="match status" value="1"/>
</dbReference>
<dbReference type="Pfam" id="PF08646">
    <property type="entry name" value="Rep_fac-A_C"/>
    <property type="match status" value="1"/>
</dbReference>
<dbReference type="GO" id="GO:0007004">
    <property type="term" value="P:telomere maintenance via telomerase"/>
    <property type="evidence" value="ECO:0007669"/>
    <property type="project" value="UniProtKB-ARBA"/>
</dbReference>
<dbReference type="OMA" id="DQCDAFY"/>
<keyword evidence="8 9" id="KW-0539">Nucleus</keyword>
<sequence length="606" mass="67390">MAPQLTAGICARLNNAKDADDDILNCSPTLQFLSFKKVTPNAGSSTNVDRYRIIVSDGEHFLQAMLATQLNHLVEEGQIIKQTIAIIEKFTCNMVQGKRLLIVLALRVLEKNAEKIGSPASLSPPAVGGAPENANPVPAPSSSSASVTPAAPSAQPARQQTQGNRSGRTNAVYPIESLSPYQNNWTIKARVTQKSDIKTWSNQRGEGKLFSVILMDETGEIKATAFNAAVDELYDRMQEGKVYTISKARVNLAKKKFTHLSNEYELTFERNTEIEECLDTSNVPAVRYNFVDIAGLNNVPKDSICDVIGIVREVGDLGSIVSKATSKTIPKRELTLVDQTSFSVRLTLWGKQAEEYHETDQPVIAFKGVKVGDFQGRSLSMFSSSTMHVEPDIPEAHVLRGWYDVQGQQQTYQSHTNSMPSGGSVHFDRAEIMSLNDVKTNELGMQDKDDIFAARATIMHIKSENIAYPACPTDKCNKKVIEGHDGWRCEKCDKSYPKPEYRYIIAMATADYSGQAWLQGFNDVGQAIFGMPADELMEIKEREDSKFNQVLEHAVGTTYNFVCKAKQDTFNDQTRVRYGISRILPLNYREEGAYLADLLRRSDWGR</sequence>
<protein>
    <recommendedName>
        <fullName evidence="9">Replication protein A subunit</fullName>
    </recommendedName>
</protein>
<dbReference type="Pfam" id="PF04057">
    <property type="entry name" value="Rep-A_N"/>
    <property type="match status" value="1"/>
</dbReference>
<dbReference type="InterPro" id="IPR004591">
    <property type="entry name" value="Rfa1"/>
</dbReference>
<comment type="similarity">
    <text evidence="2 9">Belongs to the replication factor A protein 1 family.</text>
</comment>
<dbReference type="GO" id="GO:0006310">
    <property type="term" value="P:DNA recombination"/>
    <property type="evidence" value="ECO:0007669"/>
    <property type="project" value="InterPro"/>
</dbReference>
<evidence type="ECO:0000256" key="2">
    <source>
        <dbReference type="ARBA" id="ARBA00005690"/>
    </source>
</evidence>
<dbReference type="SUPFAM" id="SSF50249">
    <property type="entry name" value="Nucleic acid-binding proteins"/>
    <property type="match status" value="4"/>
</dbReference>
<comment type="function">
    <text evidence="9">As part of the replication protein A (RPA/RP-A), a single-stranded DNA-binding heterotrimeric complex, may play an essential role in DNA replication, recombination and repair. Binds and stabilizes single-stranded DNA intermediates, preventing complementary DNA reannealing and recruiting different proteins involved in DNA metabolism.</text>
</comment>
<evidence type="ECO:0000256" key="6">
    <source>
        <dbReference type="ARBA" id="ARBA00022833"/>
    </source>
</evidence>
<proteinExistence type="inferred from homology"/>
<dbReference type="InterPro" id="IPR004365">
    <property type="entry name" value="NA-bd_OB_tRNA"/>
</dbReference>
<feature type="domain" description="Replication protein A OB" evidence="14">
    <location>
        <begin position="293"/>
        <end position="389"/>
    </location>
</feature>
<dbReference type="GO" id="GO:0005662">
    <property type="term" value="C:DNA replication factor A complex"/>
    <property type="evidence" value="ECO:0007669"/>
    <property type="project" value="UniProtKB-ARBA"/>
</dbReference>
<evidence type="ECO:0000259" key="12">
    <source>
        <dbReference type="Pfam" id="PF04057"/>
    </source>
</evidence>
<evidence type="ECO:0000256" key="4">
    <source>
        <dbReference type="ARBA" id="ARBA00022723"/>
    </source>
</evidence>
<dbReference type="GO" id="GO:0008270">
    <property type="term" value="F:zinc ion binding"/>
    <property type="evidence" value="ECO:0007669"/>
    <property type="project" value="UniProtKB-KW"/>
</dbReference>
<keyword evidence="5 9" id="KW-0863">Zinc-finger</keyword>
<dbReference type="CDD" id="cd04477">
    <property type="entry name" value="RPA1N"/>
    <property type="match status" value="1"/>
</dbReference>
<feature type="domain" description="Replication factor-A protein 1 N-terminal" evidence="12">
    <location>
        <begin position="6"/>
        <end position="110"/>
    </location>
</feature>
<comment type="subunit">
    <text evidence="9">Component of the heterotrimeric canonical replication protein A complex (RPA).</text>
</comment>
<dbReference type="FunFam" id="2.40.50.140:FF:000117">
    <property type="entry name" value="Replication protein A subunit"/>
    <property type="match status" value="1"/>
</dbReference>
<dbReference type="FunFam" id="2.40.50.140:FF:000064">
    <property type="entry name" value="Replication protein A subunit"/>
    <property type="match status" value="1"/>
</dbReference>
<gene>
    <name evidence="15" type="primary">ssb1</name>
    <name evidence="15" type="ORF">A0H81_10721</name>
</gene>
<dbReference type="CDD" id="cd04474">
    <property type="entry name" value="RPA1_DBD_A"/>
    <property type="match status" value="1"/>
</dbReference>
<accession>A0A1C7LWM5</accession>
<keyword evidence="7 9" id="KW-0238">DNA-binding</keyword>
<dbReference type="Gene3D" id="2.40.50.140">
    <property type="entry name" value="Nucleic acid-binding proteins"/>
    <property type="match status" value="4"/>
</dbReference>
<comment type="caution">
    <text evidence="15">The sequence shown here is derived from an EMBL/GenBank/DDBJ whole genome shotgun (WGS) entry which is preliminary data.</text>
</comment>
<dbReference type="CDD" id="cd04476">
    <property type="entry name" value="RPA1_DBD_C"/>
    <property type="match status" value="1"/>
</dbReference>
<evidence type="ECO:0000259" key="14">
    <source>
        <dbReference type="Pfam" id="PF16900"/>
    </source>
</evidence>
<evidence type="ECO:0000259" key="13">
    <source>
        <dbReference type="Pfam" id="PF08646"/>
    </source>
</evidence>
<keyword evidence="16" id="KW-1185">Reference proteome</keyword>
<feature type="region of interest" description="Disordered" evidence="10">
    <location>
        <begin position="117"/>
        <end position="168"/>
    </location>
</feature>
<dbReference type="NCBIfam" id="TIGR00617">
    <property type="entry name" value="rpa1"/>
    <property type="match status" value="1"/>
</dbReference>
<feature type="domain" description="OB" evidence="11">
    <location>
        <begin position="185"/>
        <end position="267"/>
    </location>
</feature>
<dbReference type="InterPro" id="IPR012340">
    <property type="entry name" value="NA-bd_OB-fold"/>
</dbReference>
<dbReference type="CDD" id="cd04475">
    <property type="entry name" value="RPA1_DBD_B"/>
    <property type="match status" value="1"/>
</dbReference>
<dbReference type="Proteomes" id="UP000092993">
    <property type="component" value="Unassembled WGS sequence"/>
</dbReference>
<dbReference type="GO" id="GO:0003677">
    <property type="term" value="F:DNA binding"/>
    <property type="evidence" value="ECO:0007669"/>
    <property type="project" value="UniProtKB-KW"/>
</dbReference>